<dbReference type="AlphaFoldDB" id="K9P7V2"/>
<dbReference type="PATRIC" id="fig|292564.3.peg.1562"/>
<evidence type="ECO:0000256" key="12">
    <source>
        <dbReference type="HAMAP-Rule" id="MF_00741"/>
    </source>
</evidence>
<comment type="pathway">
    <text evidence="1 12">Purine metabolism; IMP biosynthesis via de novo pathway; 5-amino-1-(5-phospho-D-ribosyl)imidazole from N(2)-formyl-N(1)-(5-phospho-D-ribosyl)glycinamide: step 2/2.</text>
</comment>
<dbReference type="GO" id="GO:0006189">
    <property type="term" value="P:'de novo' IMP biosynthetic process"/>
    <property type="evidence" value="ECO:0007669"/>
    <property type="project" value="UniProtKB-UniRule"/>
</dbReference>
<dbReference type="HAMAP" id="MF_00741">
    <property type="entry name" value="AIRS"/>
    <property type="match status" value="1"/>
</dbReference>
<reference evidence="16" key="1">
    <citation type="journal article" date="2013" name="Proc. Natl. Acad. Sci. U.S.A.">
        <title>Improving the coverage of the cyanobacterial phylum using diversity-driven genome sequencing.</title>
        <authorList>
            <person name="Shih P.M."/>
            <person name="Wu D."/>
            <person name="Latifi A."/>
            <person name="Axen S.D."/>
            <person name="Fewer D.P."/>
            <person name="Talla E."/>
            <person name="Calteau A."/>
            <person name="Cai F."/>
            <person name="Tandeau de Marsac N."/>
            <person name="Rippka R."/>
            <person name="Herdman M."/>
            <person name="Sivonen K."/>
            <person name="Coursin T."/>
            <person name="Laurent T."/>
            <person name="Goodwin L."/>
            <person name="Nolan M."/>
            <person name="Davenport K.W."/>
            <person name="Han C.S."/>
            <person name="Rubin E.M."/>
            <person name="Eisen J.A."/>
            <person name="Woyke T."/>
            <person name="Gugger M."/>
            <person name="Kerfeld C.A."/>
        </authorList>
    </citation>
    <scope>NUCLEOTIDE SEQUENCE [LARGE SCALE GENOMIC DNA]</scope>
    <source>
        <strain evidence="16">ATCC 27147 / PCC 6307</strain>
    </source>
</reference>
<keyword evidence="5 12" id="KW-0436">Ligase</keyword>
<accession>K9P7V2</accession>
<dbReference type="PANTHER" id="PTHR10520">
    <property type="entry name" value="TRIFUNCTIONAL PURINE BIOSYNTHETIC PROTEIN ADENOSINE-3-RELATED"/>
    <property type="match status" value="1"/>
</dbReference>
<comment type="subcellular location">
    <subcellularLocation>
        <location evidence="12">Cytoplasm</location>
    </subcellularLocation>
</comment>
<dbReference type="Pfam" id="PF00586">
    <property type="entry name" value="AIRS"/>
    <property type="match status" value="1"/>
</dbReference>
<evidence type="ECO:0000256" key="7">
    <source>
        <dbReference type="ARBA" id="ARBA00022840"/>
    </source>
</evidence>
<dbReference type="Proteomes" id="UP000010388">
    <property type="component" value="Chromosome"/>
</dbReference>
<evidence type="ECO:0000256" key="4">
    <source>
        <dbReference type="ARBA" id="ARBA00020367"/>
    </source>
</evidence>
<keyword evidence="12" id="KW-0658">Purine biosynthesis</keyword>
<comment type="catalytic activity">
    <reaction evidence="11 12">
        <text>2-formamido-N(1)-(5-O-phospho-beta-D-ribosyl)acetamidine + ATP = 5-amino-1-(5-phospho-beta-D-ribosyl)imidazole + ADP + phosphate + H(+)</text>
        <dbReference type="Rhea" id="RHEA:23032"/>
        <dbReference type="ChEBI" id="CHEBI:15378"/>
        <dbReference type="ChEBI" id="CHEBI:30616"/>
        <dbReference type="ChEBI" id="CHEBI:43474"/>
        <dbReference type="ChEBI" id="CHEBI:137981"/>
        <dbReference type="ChEBI" id="CHEBI:147287"/>
        <dbReference type="ChEBI" id="CHEBI:456216"/>
        <dbReference type="EC" id="6.3.3.1"/>
    </reaction>
</comment>
<gene>
    <name evidence="12" type="primary">purM</name>
    <name evidence="15" type="ordered locus">Cyagr_1645</name>
</gene>
<evidence type="ECO:0000256" key="5">
    <source>
        <dbReference type="ARBA" id="ARBA00022598"/>
    </source>
</evidence>
<evidence type="ECO:0000256" key="3">
    <source>
        <dbReference type="ARBA" id="ARBA00013047"/>
    </source>
</evidence>
<dbReference type="FunFam" id="3.30.1330.10:FF:000001">
    <property type="entry name" value="Phosphoribosylformylglycinamidine cyclo-ligase"/>
    <property type="match status" value="1"/>
</dbReference>
<evidence type="ECO:0000256" key="10">
    <source>
        <dbReference type="ARBA" id="ARBA00033093"/>
    </source>
</evidence>
<evidence type="ECO:0000313" key="15">
    <source>
        <dbReference type="EMBL" id="AFY28796.1"/>
    </source>
</evidence>
<dbReference type="InterPro" id="IPR036676">
    <property type="entry name" value="PurM-like_C_sf"/>
</dbReference>
<evidence type="ECO:0000256" key="9">
    <source>
        <dbReference type="ARBA" id="ARBA00032931"/>
    </source>
</evidence>
<name>K9P7V2_CYAGP</name>
<evidence type="ECO:0000256" key="6">
    <source>
        <dbReference type="ARBA" id="ARBA00022741"/>
    </source>
</evidence>
<keyword evidence="7 12" id="KW-0067">ATP-binding</keyword>
<dbReference type="InterPro" id="IPR004733">
    <property type="entry name" value="PurM_cligase"/>
</dbReference>
<dbReference type="GO" id="GO:0004637">
    <property type="term" value="F:phosphoribosylamine-glycine ligase activity"/>
    <property type="evidence" value="ECO:0007669"/>
    <property type="project" value="TreeGrafter"/>
</dbReference>
<dbReference type="EMBL" id="CP003495">
    <property type="protein sequence ID" value="AFY28796.1"/>
    <property type="molecule type" value="Genomic_DNA"/>
</dbReference>
<evidence type="ECO:0000256" key="11">
    <source>
        <dbReference type="ARBA" id="ARBA00049057"/>
    </source>
</evidence>
<sequence length="355" mass="37120">MQDRCSADPCPMDYRSAGVDVVAGRAFVERIRDSVETTRRPEVLGGLGGFGGLCRLPAGMKRPLLVAGTDGVGTKLELAQAHGAHHGVGIDLVAMCVNDVITSGAEPLFFLDYIATGKLGPEAMAEVVEGIADGCRQSGCALLGGETAEMPGFYGEGRYDLAGFCVAVVEEEDRIDGARVGAGDRIVAVASSGVHSNGFSLVRRILEAEAVDAGTPLPATGQGLIDALLTPTFLYAALVKELRRSGLPLHAMAHITGGGLPENLPRCLPRGVHAVVDPGSWERPPLFRWLQEKGEVPEADLWNTFNLGVGFCLVVPPVALPAVLDHCRSSGHQAWELGVVAAGDPGETPLAGLPH</sequence>
<dbReference type="Pfam" id="PF02769">
    <property type="entry name" value="AIRS_C"/>
    <property type="match status" value="1"/>
</dbReference>
<evidence type="ECO:0000313" key="16">
    <source>
        <dbReference type="Proteomes" id="UP000010388"/>
    </source>
</evidence>
<feature type="domain" description="PurM-like N-terminal" evidence="13">
    <location>
        <begin position="65"/>
        <end position="169"/>
    </location>
</feature>
<evidence type="ECO:0000256" key="1">
    <source>
        <dbReference type="ARBA" id="ARBA00004686"/>
    </source>
</evidence>
<dbReference type="KEGG" id="cgc:Cyagr_1645"/>
<dbReference type="SUPFAM" id="SSF55326">
    <property type="entry name" value="PurM N-terminal domain-like"/>
    <property type="match status" value="1"/>
</dbReference>
<dbReference type="Gene3D" id="3.30.1330.10">
    <property type="entry name" value="PurM-like, N-terminal domain"/>
    <property type="match status" value="1"/>
</dbReference>
<dbReference type="HOGENOM" id="CLU_047116_0_0_3"/>
<proteinExistence type="inferred from homology"/>
<dbReference type="eggNOG" id="COG0150">
    <property type="taxonomic scope" value="Bacteria"/>
</dbReference>
<keyword evidence="12" id="KW-0963">Cytoplasm</keyword>
<dbReference type="STRING" id="292564.Cyagr_1645"/>
<evidence type="ECO:0000259" key="14">
    <source>
        <dbReference type="Pfam" id="PF02769"/>
    </source>
</evidence>
<dbReference type="InterPro" id="IPR016188">
    <property type="entry name" value="PurM-like_N"/>
</dbReference>
<protein>
    <recommendedName>
        <fullName evidence="4 12">Phosphoribosylformylglycinamidine cyclo-ligase</fullName>
        <ecNumber evidence="3 12">6.3.3.1</ecNumber>
    </recommendedName>
    <alternativeName>
        <fullName evidence="9 12">AIR synthase</fullName>
    </alternativeName>
    <alternativeName>
        <fullName evidence="10 12">AIRS</fullName>
    </alternativeName>
    <alternativeName>
        <fullName evidence="8 12">Phosphoribosyl-aminoimidazole synthetase</fullName>
    </alternativeName>
</protein>
<dbReference type="InterPro" id="IPR036921">
    <property type="entry name" value="PurM-like_N_sf"/>
</dbReference>
<organism evidence="15 16">
    <name type="scientific">Cyanobium gracile (strain ATCC 27147 / PCC 6307)</name>
    <dbReference type="NCBI Taxonomy" id="292564"/>
    <lineage>
        <taxon>Bacteria</taxon>
        <taxon>Bacillati</taxon>
        <taxon>Cyanobacteriota</taxon>
        <taxon>Cyanophyceae</taxon>
        <taxon>Synechococcales</taxon>
        <taxon>Prochlorococcaceae</taxon>
        <taxon>Cyanobium</taxon>
    </lineage>
</organism>
<dbReference type="UniPathway" id="UPA00074">
    <property type="reaction ID" value="UER00129"/>
</dbReference>
<dbReference type="EC" id="6.3.3.1" evidence="3 12"/>
<keyword evidence="6 12" id="KW-0547">Nucleotide-binding</keyword>
<dbReference type="CDD" id="cd02196">
    <property type="entry name" value="PurM"/>
    <property type="match status" value="1"/>
</dbReference>
<evidence type="ECO:0000256" key="8">
    <source>
        <dbReference type="ARBA" id="ARBA00031908"/>
    </source>
</evidence>
<dbReference type="GO" id="GO:0004641">
    <property type="term" value="F:phosphoribosylformylglycinamidine cyclo-ligase activity"/>
    <property type="evidence" value="ECO:0007669"/>
    <property type="project" value="UniProtKB-UniRule"/>
</dbReference>
<dbReference type="NCBIfam" id="TIGR00878">
    <property type="entry name" value="purM"/>
    <property type="match status" value="1"/>
</dbReference>
<evidence type="ECO:0000256" key="2">
    <source>
        <dbReference type="ARBA" id="ARBA00010280"/>
    </source>
</evidence>
<evidence type="ECO:0000259" key="13">
    <source>
        <dbReference type="Pfam" id="PF00586"/>
    </source>
</evidence>
<dbReference type="GO" id="GO:0005524">
    <property type="term" value="F:ATP binding"/>
    <property type="evidence" value="ECO:0007669"/>
    <property type="project" value="UniProtKB-KW"/>
</dbReference>
<dbReference type="Gene3D" id="3.90.650.10">
    <property type="entry name" value="PurM-like C-terminal domain"/>
    <property type="match status" value="1"/>
</dbReference>
<dbReference type="PANTHER" id="PTHR10520:SF12">
    <property type="entry name" value="TRIFUNCTIONAL PURINE BIOSYNTHETIC PROTEIN ADENOSINE-3"/>
    <property type="match status" value="1"/>
</dbReference>
<dbReference type="GO" id="GO:0005829">
    <property type="term" value="C:cytosol"/>
    <property type="evidence" value="ECO:0007669"/>
    <property type="project" value="TreeGrafter"/>
</dbReference>
<dbReference type="SUPFAM" id="SSF56042">
    <property type="entry name" value="PurM C-terminal domain-like"/>
    <property type="match status" value="1"/>
</dbReference>
<dbReference type="InterPro" id="IPR010918">
    <property type="entry name" value="PurM-like_C_dom"/>
</dbReference>
<comment type="similarity">
    <text evidence="2 12">Belongs to the AIR synthase family.</text>
</comment>
<feature type="domain" description="PurM-like C-terminal" evidence="14">
    <location>
        <begin position="182"/>
        <end position="344"/>
    </location>
</feature>
<dbReference type="GO" id="GO:0046084">
    <property type="term" value="P:adenine biosynthetic process"/>
    <property type="evidence" value="ECO:0007669"/>
    <property type="project" value="TreeGrafter"/>
</dbReference>